<feature type="transmembrane region" description="Helical" evidence="7">
    <location>
        <begin position="136"/>
        <end position="155"/>
    </location>
</feature>
<feature type="transmembrane region" description="Helical" evidence="7">
    <location>
        <begin position="99"/>
        <end position="124"/>
    </location>
</feature>
<evidence type="ECO:0000256" key="4">
    <source>
        <dbReference type="ARBA" id="ARBA00022692"/>
    </source>
</evidence>
<keyword evidence="5 7" id="KW-1133">Transmembrane helix</keyword>
<dbReference type="PROSITE" id="PS50850">
    <property type="entry name" value="MFS"/>
    <property type="match status" value="1"/>
</dbReference>
<dbReference type="InterPro" id="IPR051788">
    <property type="entry name" value="MFS_Transporter"/>
</dbReference>
<keyword evidence="4 7" id="KW-0812">Transmembrane</keyword>
<dbReference type="RefSeq" id="WP_138004132.1">
    <property type="nucleotide sequence ID" value="NZ_CAUSDN010000049.1"/>
</dbReference>
<evidence type="ECO:0000313" key="9">
    <source>
        <dbReference type="EMBL" id="TLC97778.1"/>
    </source>
</evidence>
<proteinExistence type="inferred from homology"/>
<feature type="transmembrane region" description="Helical" evidence="7">
    <location>
        <begin position="7"/>
        <end position="32"/>
    </location>
</feature>
<dbReference type="InterPro" id="IPR020846">
    <property type="entry name" value="MFS_dom"/>
</dbReference>
<feature type="transmembrane region" description="Helical" evidence="7">
    <location>
        <begin position="297"/>
        <end position="320"/>
    </location>
</feature>
<gene>
    <name evidence="9" type="primary">ydiN_2</name>
    <name evidence="9" type="ORF">DSM106044_05434</name>
</gene>
<sequence length="393" mass="41754">MKTRYKVIGFLAFAMYFLTGATCVLVGSSLPQLVEMYGMTLEKVVLLGSAYALGRVLTVYITGRMTEKLGPVKVLAAGIILTASFLLGIPLIVNFYAGMVFAFLGGVGMGTQDAVCPVLLSVVFKKNYASSLSGGQGLFGLGTFVTPFLIGVLLTGKLPFYWCYFVLTGVAVIMLACIPFAKIEETVQGEGAEEHIEPLYVKKTWTAYAGIFTVVAAFSAVSSTLGLYISSFAQSMGSSEASGAFMLTVYNVGCVIGGFVFVWVLKYIKSQTVLLINCIGAFAAIAVSMIVNTTQFYFIGLFITGLFLGVLFSVIVAIATRINSKRVSVASSLVATASGIADFLTPLITGMVISRLGIGFSFKFTLIMLAVCIASAAVLKLITSEDKEKVTVQ</sequence>
<dbReference type="AlphaFoldDB" id="A0A4U8Q0K1"/>
<protein>
    <submittedName>
        <fullName evidence="9">Inner membrane transport protein YdiN</fullName>
    </submittedName>
</protein>
<name>A0A4U8Q0K1_9FIRM</name>
<feature type="transmembrane region" description="Helical" evidence="7">
    <location>
        <begin position="360"/>
        <end position="379"/>
    </location>
</feature>
<evidence type="ECO:0000256" key="2">
    <source>
        <dbReference type="ARBA" id="ARBA00008335"/>
    </source>
</evidence>
<evidence type="ECO:0000259" key="8">
    <source>
        <dbReference type="PROSITE" id="PS50850"/>
    </source>
</evidence>
<keyword evidence="3" id="KW-0813">Transport</keyword>
<accession>A0A4U8Q0K1</accession>
<evidence type="ECO:0000256" key="7">
    <source>
        <dbReference type="SAM" id="Phobius"/>
    </source>
</evidence>
<dbReference type="Proteomes" id="UP000306509">
    <property type="component" value="Unassembled WGS sequence"/>
</dbReference>
<feature type="transmembrane region" description="Helical" evidence="7">
    <location>
        <begin position="272"/>
        <end position="291"/>
    </location>
</feature>
<dbReference type="STRING" id="180332.GCA_000797495_04655"/>
<dbReference type="GO" id="GO:0022857">
    <property type="term" value="F:transmembrane transporter activity"/>
    <property type="evidence" value="ECO:0007669"/>
    <property type="project" value="InterPro"/>
</dbReference>
<organism evidence="9 10">
    <name type="scientific">Robinsoniella peoriensis</name>
    <dbReference type="NCBI Taxonomy" id="180332"/>
    <lineage>
        <taxon>Bacteria</taxon>
        <taxon>Bacillati</taxon>
        <taxon>Bacillota</taxon>
        <taxon>Clostridia</taxon>
        <taxon>Lachnospirales</taxon>
        <taxon>Lachnospiraceae</taxon>
        <taxon>Robinsoniella</taxon>
    </lineage>
</organism>
<dbReference type="GO" id="GO:0005886">
    <property type="term" value="C:plasma membrane"/>
    <property type="evidence" value="ECO:0007669"/>
    <property type="project" value="UniProtKB-SubCell"/>
</dbReference>
<feature type="transmembrane region" description="Helical" evidence="7">
    <location>
        <begin position="74"/>
        <end position="93"/>
    </location>
</feature>
<feature type="domain" description="Major facilitator superfamily (MFS) profile" evidence="8">
    <location>
        <begin position="8"/>
        <end position="388"/>
    </location>
</feature>
<evidence type="ECO:0000313" key="10">
    <source>
        <dbReference type="Proteomes" id="UP000306509"/>
    </source>
</evidence>
<comment type="subcellular location">
    <subcellularLocation>
        <location evidence="1">Cell membrane</location>
        <topology evidence="1">Multi-pass membrane protein</topology>
    </subcellularLocation>
</comment>
<evidence type="ECO:0000256" key="5">
    <source>
        <dbReference type="ARBA" id="ARBA00022989"/>
    </source>
</evidence>
<reference evidence="9 10" key="1">
    <citation type="journal article" date="2019" name="Anaerobe">
        <title>Detection of Robinsoniella peoriensis in multiple bone samples of a trauma patient.</title>
        <authorList>
            <person name="Schrottner P."/>
            <person name="Hartwich K."/>
            <person name="Bunk B."/>
            <person name="Schober I."/>
            <person name="Helbig S."/>
            <person name="Rudolph W.W."/>
            <person name="Gunzer F."/>
        </authorList>
    </citation>
    <scope>NUCLEOTIDE SEQUENCE [LARGE SCALE GENOMIC DNA]</scope>
    <source>
        <strain evidence="9 10">DSM 106044</strain>
    </source>
</reference>
<feature type="transmembrane region" description="Helical" evidence="7">
    <location>
        <begin position="44"/>
        <end position="62"/>
    </location>
</feature>
<dbReference type="Pfam" id="PF07690">
    <property type="entry name" value="MFS_1"/>
    <property type="match status" value="1"/>
</dbReference>
<keyword evidence="6 7" id="KW-0472">Membrane</keyword>
<dbReference type="Gene3D" id="1.20.1250.20">
    <property type="entry name" value="MFS general substrate transporter like domains"/>
    <property type="match status" value="2"/>
</dbReference>
<dbReference type="InterPro" id="IPR011701">
    <property type="entry name" value="MFS"/>
</dbReference>
<comment type="similarity">
    <text evidence="2">Belongs to the major facilitator superfamily.</text>
</comment>
<feature type="transmembrane region" description="Helical" evidence="7">
    <location>
        <begin position="241"/>
        <end position="265"/>
    </location>
</feature>
<dbReference type="InterPro" id="IPR036259">
    <property type="entry name" value="MFS_trans_sf"/>
</dbReference>
<keyword evidence="10" id="KW-1185">Reference proteome</keyword>
<feature type="transmembrane region" description="Helical" evidence="7">
    <location>
        <begin position="205"/>
        <end position="229"/>
    </location>
</feature>
<evidence type="ECO:0000256" key="1">
    <source>
        <dbReference type="ARBA" id="ARBA00004651"/>
    </source>
</evidence>
<dbReference type="PANTHER" id="PTHR23514">
    <property type="entry name" value="BYPASS OF STOP CODON PROTEIN 6"/>
    <property type="match status" value="1"/>
</dbReference>
<evidence type="ECO:0000256" key="3">
    <source>
        <dbReference type="ARBA" id="ARBA00022448"/>
    </source>
</evidence>
<evidence type="ECO:0000256" key="6">
    <source>
        <dbReference type="ARBA" id="ARBA00023136"/>
    </source>
</evidence>
<dbReference type="PANTHER" id="PTHR23514:SF3">
    <property type="entry name" value="BYPASS OF STOP CODON PROTEIN 6"/>
    <property type="match status" value="1"/>
</dbReference>
<feature type="transmembrane region" description="Helical" evidence="7">
    <location>
        <begin position="332"/>
        <end position="354"/>
    </location>
</feature>
<comment type="caution">
    <text evidence="9">The sequence shown here is derived from an EMBL/GenBank/DDBJ whole genome shotgun (WGS) entry which is preliminary data.</text>
</comment>
<feature type="transmembrane region" description="Helical" evidence="7">
    <location>
        <begin position="161"/>
        <end position="181"/>
    </location>
</feature>
<dbReference type="SUPFAM" id="SSF103473">
    <property type="entry name" value="MFS general substrate transporter"/>
    <property type="match status" value="1"/>
</dbReference>
<dbReference type="EMBL" id="QGQD01000110">
    <property type="protein sequence ID" value="TLC97778.1"/>
    <property type="molecule type" value="Genomic_DNA"/>
</dbReference>